<dbReference type="GO" id="GO:0000160">
    <property type="term" value="P:phosphorelay signal transduction system"/>
    <property type="evidence" value="ECO:0007669"/>
    <property type="project" value="InterPro"/>
</dbReference>
<feature type="compositionally biased region" description="Basic residues" evidence="3">
    <location>
        <begin position="284"/>
        <end position="297"/>
    </location>
</feature>
<dbReference type="RefSeq" id="WP_338091870.1">
    <property type="nucleotide sequence ID" value="NZ_CP012673.1"/>
</dbReference>
<dbReference type="EMBL" id="CP012673">
    <property type="protein sequence ID" value="AUX45716.1"/>
    <property type="molecule type" value="Genomic_DNA"/>
</dbReference>
<gene>
    <name evidence="5" type="ORF">SOCE26_072120</name>
</gene>
<dbReference type="PANTHER" id="PTHR44591:SF3">
    <property type="entry name" value="RESPONSE REGULATORY DOMAIN-CONTAINING PROTEIN"/>
    <property type="match status" value="1"/>
</dbReference>
<sequence>MPSASMMPPPRVLVAEDEPAMLSLVARHLRNLGFSVIEASEGDAAWDLANEHRPDLVILDVMMPGMSGWEICKRLKSDTSDGRPFASTGVIMLTGIGENLNEMTSPLFAADAWLNKPFDFSELDERVRETLARYAKPLPGSNGSKGPASLEDEAGDDVDDVEEVDSEPPPRVTQASGSRVTAAKRATANGAPAKKTAAKPAASKRGAAPAATKKTAAKPAASKKTAGKPAASKKGAAPAATKKAAGKPAASKKGAAPAATKRTAAKPAASKKTAAKQAAPPKKTAAKKAAPKKKTAK</sequence>
<proteinExistence type="predicted"/>
<dbReference type="PANTHER" id="PTHR44591">
    <property type="entry name" value="STRESS RESPONSE REGULATOR PROTEIN 1"/>
    <property type="match status" value="1"/>
</dbReference>
<accession>A0A2L0F2E1</accession>
<dbReference type="PROSITE" id="PS50110">
    <property type="entry name" value="RESPONSE_REGULATORY"/>
    <property type="match status" value="1"/>
</dbReference>
<dbReference type="Gene3D" id="3.40.50.2300">
    <property type="match status" value="1"/>
</dbReference>
<dbReference type="AlphaFoldDB" id="A0A2L0F2E1"/>
<dbReference type="SUPFAM" id="SSF52172">
    <property type="entry name" value="CheY-like"/>
    <property type="match status" value="1"/>
</dbReference>
<feature type="compositionally biased region" description="Low complexity" evidence="3">
    <location>
        <begin position="186"/>
        <end position="283"/>
    </location>
</feature>
<evidence type="ECO:0000256" key="2">
    <source>
        <dbReference type="PROSITE-ProRule" id="PRU00169"/>
    </source>
</evidence>
<dbReference type="Proteomes" id="UP000238348">
    <property type="component" value="Chromosome"/>
</dbReference>
<dbReference type="InterPro" id="IPR011006">
    <property type="entry name" value="CheY-like_superfamily"/>
</dbReference>
<dbReference type="InterPro" id="IPR001789">
    <property type="entry name" value="Sig_transdc_resp-reg_receiver"/>
</dbReference>
<name>A0A2L0F2E1_SORCE</name>
<reference evidence="5 6" key="1">
    <citation type="submission" date="2015-09" db="EMBL/GenBank/DDBJ databases">
        <title>Sorangium comparison.</title>
        <authorList>
            <person name="Zaburannyi N."/>
            <person name="Bunk B."/>
            <person name="Overmann J."/>
            <person name="Mueller R."/>
        </authorList>
    </citation>
    <scope>NUCLEOTIDE SEQUENCE [LARGE SCALE GENOMIC DNA]</scope>
    <source>
        <strain evidence="5 6">So ce26</strain>
    </source>
</reference>
<dbReference type="InterPro" id="IPR050595">
    <property type="entry name" value="Bact_response_regulator"/>
</dbReference>
<feature type="compositionally biased region" description="Acidic residues" evidence="3">
    <location>
        <begin position="150"/>
        <end position="166"/>
    </location>
</feature>
<protein>
    <recommendedName>
        <fullName evidence="4">Response regulatory domain-containing protein</fullName>
    </recommendedName>
</protein>
<feature type="domain" description="Response regulatory" evidence="4">
    <location>
        <begin position="11"/>
        <end position="131"/>
    </location>
</feature>
<evidence type="ECO:0000259" key="4">
    <source>
        <dbReference type="PROSITE" id="PS50110"/>
    </source>
</evidence>
<feature type="region of interest" description="Disordered" evidence="3">
    <location>
        <begin position="134"/>
        <end position="297"/>
    </location>
</feature>
<keyword evidence="1 2" id="KW-0597">Phosphoprotein</keyword>
<evidence type="ECO:0000256" key="1">
    <source>
        <dbReference type="ARBA" id="ARBA00022553"/>
    </source>
</evidence>
<organism evidence="5 6">
    <name type="scientific">Sorangium cellulosum</name>
    <name type="common">Polyangium cellulosum</name>
    <dbReference type="NCBI Taxonomy" id="56"/>
    <lineage>
        <taxon>Bacteria</taxon>
        <taxon>Pseudomonadati</taxon>
        <taxon>Myxococcota</taxon>
        <taxon>Polyangia</taxon>
        <taxon>Polyangiales</taxon>
        <taxon>Polyangiaceae</taxon>
        <taxon>Sorangium</taxon>
    </lineage>
</organism>
<evidence type="ECO:0000256" key="3">
    <source>
        <dbReference type="SAM" id="MobiDB-lite"/>
    </source>
</evidence>
<evidence type="ECO:0000313" key="6">
    <source>
        <dbReference type="Proteomes" id="UP000238348"/>
    </source>
</evidence>
<feature type="modified residue" description="4-aspartylphosphate" evidence="2">
    <location>
        <position position="60"/>
    </location>
</feature>
<dbReference type="CDD" id="cd17574">
    <property type="entry name" value="REC_OmpR"/>
    <property type="match status" value="1"/>
</dbReference>
<evidence type="ECO:0000313" key="5">
    <source>
        <dbReference type="EMBL" id="AUX45716.1"/>
    </source>
</evidence>
<dbReference type="SMART" id="SM00448">
    <property type="entry name" value="REC"/>
    <property type="match status" value="1"/>
</dbReference>
<dbReference type="Pfam" id="PF00072">
    <property type="entry name" value="Response_reg"/>
    <property type="match status" value="1"/>
</dbReference>